<dbReference type="Pfam" id="PF00152">
    <property type="entry name" value="tRNA-synt_2"/>
    <property type="match status" value="1"/>
</dbReference>
<evidence type="ECO:0000259" key="7">
    <source>
        <dbReference type="PROSITE" id="PS50862"/>
    </source>
</evidence>
<keyword evidence="2" id="KW-0436">Ligase</keyword>
<dbReference type="InterPro" id="IPR047089">
    <property type="entry name" value="Asp-tRNA-ligase_1_N"/>
</dbReference>
<comment type="similarity">
    <text evidence="1">Belongs to the class-II aminoacyl-tRNA synthetase family. Type 1 subfamily.</text>
</comment>
<dbReference type="SUPFAM" id="SSF50249">
    <property type="entry name" value="Nucleic acid-binding proteins"/>
    <property type="match status" value="1"/>
</dbReference>
<dbReference type="InterPro" id="IPR045864">
    <property type="entry name" value="aa-tRNA-synth_II/BPL/LPL"/>
</dbReference>
<evidence type="ECO:0000256" key="4">
    <source>
        <dbReference type="ARBA" id="ARBA00022840"/>
    </source>
</evidence>
<dbReference type="InterPro" id="IPR004115">
    <property type="entry name" value="GAD-like_sf"/>
</dbReference>
<organism evidence="8 9">
    <name type="scientific">Nesidiocoris tenuis</name>
    <dbReference type="NCBI Taxonomy" id="355587"/>
    <lineage>
        <taxon>Eukaryota</taxon>
        <taxon>Metazoa</taxon>
        <taxon>Ecdysozoa</taxon>
        <taxon>Arthropoda</taxon>
        <taxon>Hexapoda</taxon>
        <taxon>Insecta</taxon>
        <taxon>Pterygota</taxon>
        <taxon>Neoptera</taxon>
        <taxon>Paraneoptera</taxon>
        <taxon>Hemiptera</taxon>
        <taxon>Heteroptera</taxon>
        <taxon>Panheteroptera</taxon>
        <taxon>Cimicomorpha</taxon>
        <taxon>Miridae</taxon>
        <taxon>Dicyphina</taxon>
        <taxon>Nesidiocoris</taxon>
    </lineage>
</organism>
<dbReference type="PROSITE" id="PS50862">
    <property type="entry name" value="AA_TRNA_LIGASE_II"/>
    <property type="match status" value="1"/>
</dbReference>
<dbReference type="Proteomes" id="UP001307889">
    <property type="component" value="Chromosome 11"/>
</dbReference>
<evidence type="ECO:0000313" key="9">
    <source>
        <dbReference type="Proteomes" id="UP001307889"/>
    </source>
</evidence>
<dbReference type="NCBIfam" id="NF001750">
    <property type="entry name" value="PRK00476.1"/>
    <property type="match status" value="1"/>
</dbReference>
<dbReference type="InterPro" id="IPR004365">
    <property type="entry name" value="NA-bd_OB_tRNA"/>
</dbReference>
<dbReference type="InterPro" id="IPR002312">
    <property type="entry name" value="Asp/Asn-tRNA-synth_IIb"/>
</dbReference>
<dbReference type="EMBL" id="AP028919">
    <property type="protein sequence ID" value="BET00447.1"/>
    <property type="molecule type" value="Genomic_DNA"/>
</dbReference>
<sequence length="627" mass="70603">MWSSKARCVFGGNWKEFSAAKRLLRWTSTVSSKDEEVNAYSWRSHTCGELRADDVGRRVLLCGWVQYVRMNSFITLRDAYGSTQIIANNHKELLSNLPLESVLMVEGKVIRRPEGQTNKNMETGEVEIAATDVQVLNPACDNPPFSIRNHNKANETLRMKHRYLDLRFPEMQRNLRLRSRLFADMRRFLVDRRDFVEVETPTLFRKTPGGAQEFVVPTQKAGMFFSLVQSPQQLKQLLMVGGIDRYFQIARCYRDETSRPDRQPEFTQLDIELSFTDSEGVIKLVEDLLSASLPSFVGVSGHFDRISLSDAMKLYGTDQPDLTMAPQLEDLHVAEGDPVIRALVIPTAAALLSNSERTSILKNAKTFPSCRILTLKFPGSDWEKQLAKLGVDLRMDDLKKSLNLREGDLVYIASDASYKNCSKLLGKLRIDTIKLLRSKNLAGSWDSPGPKFRFVWVEEFPLFELEDDGSLSSTHHPFTAPHPEDVRLLDEQPLRVRGLHYDLVLNGWEIGGGSVRIHNADLQLHILQDILRIDPTSLQHMLTALGSGAPPHAGIALGLDRLMSILVEAPSIRDVIAFPKTAEGHDLLSGSPSTVGDEDLKLYHIKVDKQDDKSTPGRIELKGGYQK</sequence>
<protein>
    <recommendedName>
        <fullName evidence="7">Aminoacyl-transfer RNA synthetases class-II family profile domain-containing protein</fullName>
    </recommendedName>
</protein>
<keyword evidence="9" id="KW-1185">Reference proteome</keyword>
<evidence type="ECO:0000256" key="6">
    <source>
        <dbReference type="ARBA" id="ARBA00023146"/>
    </source>
</evidence>
<dbReference type="InterPro" id="IPR006195">
    <property type="entry name" value="aa-tRNA-synth_II"/>
</dbReference>
<evidence type="ECO:0000256" key="2">
    <source>
        <dbReference type="ARBA" id="ARBA00022598"/>
    </source>
</evidence>
<keyword evidence="3" id="KW-0547">Nucleotide-binding</keyword>
<dbReference type="NCBIfam" id="TIGR00459">
    <property type="entry name" value="aspS_bact"/>
    <property type="match status" value="1"/>
</dbReference>
<evidence type="ECO:0000256" key="3">
    <source>
        <dbReference type="ARBA" id="ARBA00022741"/>
    </source>
</evidence>
<dbReference type="PANTHER" id="PTHR22594:SF5">
    <property type="entry name" value="ASPARTATE--TRNA LIGASE, MITOCHONDRIAL"/>
    <property type="match status" value="1"/>
</dbReference>
<proteinExistence type="inferred from homology"/>
<evidence type="ECO:0000256" key="5">
    <source>
        <dbReference type="ARBA" id="ARBA00022917"/>
    </source>
</evidence>
<evidence type="ECO:0000313" key="8">
    <source>
        <dbReference type="EMBL" id="BET00447.1"/>
    </source>
</evidence>
<name>A0ABN7B7T4_9HEMI</name>
<dbReference type="Pfam" id="PF01336">
    <property type="entry name" value="tRNA_anti-codon"/>
    <property type="match status" value="1"/>
</dbReference>
<dbReference type="Gene3D" id="2.40.50.140">
    <property type="entry name" value="Nucleic acid-binding proteins"/>
    <property type="match status" value="1"/>
</dbReference>
<keyword evidence="4" id="KW-0067">ATP-binding</keyword>
<dbReference type="HAMAP" id="MF_00044">
    <property type="entry name" value="Asp_tRNA_synth_type1"/>
    <property type="match status" value="1"/>
</dbReference>
<dbReference type="InterPro" id="IPR004364">
    <property type="entry name" value="Aa-tRNA-synt_II"/>
</dbReference>
<dbReference type="SUPFAM" id="SSF55681">
    <property type="entry name" value="Class II aaRS and biotin synthetases"/>
    <property type="match status" value="1"/>
</dbReference>
<dbReference type="InterPro" id="IPR012340">
    <property type="entry name" value="NA-bd_OB-fold"/>
</dbReference>
<dbReference type="Gene3D" id="3.30.930.10">
    <property type="entry name" value="Bira Bifunctional Protein, Domain 2"/>
    <property type="match status" value="1"/>
</dbReference>
<feature type="domain" description="Aminoacyl-transfer RNA synthetases class-II family profile" evidence="7">
    <location>
        <begin position="175"/>
        <end position="579"/>
    </location>
</feature>
<dbReference type="PRINTS" id="PR01042">
    <property type="entry name" value="TRNASYNTHASP"/>
</dbReference>
<keyword evidence="5" id="KW-0648">Protein biosynthesis</keyword>
<dbReference type="SUPFAM" id="SSF55261">
    <property type="entry name" value="GAD domain-like"/>
    <property type="match status" value="1"/>
</dbReference>
<evidence type="ECO:0000256" key="1">
    <source>
        <dbReference type="ARBA" id="ARBA00006303"/>
    </source>
</evidence>
<keyword evidence="6" id="KW-0030">Aminoacyl-tRNA synthetase</keyword>
<reference evidence="8 9" key="1">
    <citation type="submission" date="2023-09" db="EMBL/GenBank/DDBJ databases">
        <title>Nesidiocoris tenuis whole genome shotgun sequence.</title>
        <authorList>
            <person name="Shibata T."/>
            <person name="Shimoda M."/>
            <person name="Kobayashi T."/>
            <person name="Uehara T."/>
        </authorList>
    </citation>
    <scope>NUCLEOTIDE SEQUENCE [LARGE SCALE GENOMIC DNA]</scope>
    <source>
        <strain evidence="8 9">Japan</strain>
    </source>
</reference>
<dbReference type="CDD" id="cd04317">
    <property type="entry name" value="EcAspRS_like_N"/>
    <property type="match status" value="1"/>
</dbReference>
<dbReference type="Gene3D" id="3.30.1360.30">
    <property type="entry name" value="GAD-like domain"/>
    <property type="match status" value="1"/>
</dbReference>
<accession>A0ABN7B7T4</accession>
<dbReference type="PANTHER" id="PTHR22594">
    <property type="entry name" value="ASPARTYL/LYSYL-TRNA SYNTHETASE"/>
    <property type="match status" value="1"/>
</dbReference>
<dbReference type="InterPro" id="IPR004524">
    <property type="entry name" value="Asp-tRNA-ligase_1"/>
</dbReference>
<gene>
    <name evidence="8" type="ORF">NTJ_13263</name>
</gene>